<gene>
    <name evidence="1" type="ORF">RN96_04795</name>
</gene>
<reference evidence="1 2" key="1">
    <citation type="submission" date="2017-06" db="EMBL/GenBank/DDBJ databases">
        <title>Genome sequencing of Fusobacterium nucleatum subsp. polymorphum KCOM 1232 (=ChDC F37).</title>
        <authorList>
            <person name="Kook J.-K."/>
            <person name="Park S.-N."/>
            <person name="Lim Y.K."/>
            <person name="Roh H."/>
        </authorList>
    </citation>
    <scope>NUCLEOTIDE SEQUENCE [LARGE SCALE GENOMIC DNA]</scope>
    <source>
        <strain evidence="2">KCOM 1232 ( ChDC F37)</strain>
    </source>
</reference>
<accession>A0A2B7YN24</accession>
<comment type="caution">
    <text evidence="1">The sequence shown here is derived from an EMBL/GenBank/DDBJ whole genome shotgun (WGS) entry which is preliminary data.</text>
</comment>
<evidence type="ECO:0000313" key="2">
    <source>
        <dbReference type="Proteomes" id="UP000222862"/>
    </source>
</evidence>
<dbReference type="RefSeq" id="WP_098702527.1">
    <property type="nucleotide sequence ID" value="NZ_NJGI01000001.1"/>
</dbReference>
<dbReference type="AlphaFoldDB" id="A0A2B7YN24"/>
<evidence type="ECO:0000313" key="1">
    <source>
        <dbReference type="EMBL" id="PGH22459.1"/>
    </source>
</evidence>
<proteinExistence type="predicted"/>
<dbReference type="Proteomes" id="UP000222862">
    <property type="component" value="Unassembled WGS sequence"/>
</dbReference>
<name>A0A2B7YN24_FUSNP</name>
<dbReference type="EMBL" id="NJGI01000001">
    <property type="protein sequence ID" value="PGH22459.1"/>
    <property type="molecule type" value="Genomic_DNA"/>
</dbReference>
<protein>
    <submittedName>
        <fullName evidence="1">Uncharacterized protein</fullName>
    </submittedName>
</protein>
<organism evidence="1 2">
    <name type="scientific">Fusobacterium nucleatum subsp. polymorphum</name>
    <name type="common">Fusobacterium polymorphum</name>
    <dbReference type="NCBI Taxonomy" id="76857"/>
    <lineage>
        <taxon>Bacteria</taxon>
        <taxon>Fusobacteriati</taxon>
        <taxon>Fusobacteriota</taxon>
        <taxon>Fusobacteriia</taxon>
        <taxon>Fusobacteriales</taxon>
        <taxon>Fusobacteriaceae</taxon>
        <taxon>Fusobacterium</taxon>
    </lineage>
</organism>
<sequence>MELELILRQMNLENIEEKIQNLSSVFEKTPSDIIKTGILTNIAYETLPNYKNYKYIISGITQARMIKGVHSTRNHINSQIDKILELYELDEINEDILEIAFNLVIITFDDVFSNAGEKTKRNYLKALDDLDFLYINLKLAVKIIAETLRMNDIRLTNMTLQYVTDAIKKEKTNIANEFIQAYGTGDEFQILEAKRNYHIKIENMLNNYFQKITYSHQDAQQIGEESRIVQVLGEPFLNAITMILLHDINIKIKNNNGLQLNFNNL</sequence>